<comment type="caution">
    <text evidence="2">The sequence shown here is derived from an EMBL/GenBank/DDBJ whole genome shotgun (WGS) entry which is preliminary data.</text>
</comment>
<feature type="compositionally biased region" description="Low complexity" evidence="1">
    <location>
        <begin position="75"/>
        <end position="108"/>
    </location>
</feature>
<name>A0A9X2G5K0_9ACTN</name>
<dbReference type="RefSeq" id="WP_253739374.1">
    <property type="nucleotide sequence ID" value="NZ_BAABKA010000106.1"/>
</dbReference>
<protein>
    <submittedName>
        <fullName evidence="2">Uncharacterized protein</fullName>
    </submittedName>
</protein>
<reference evidence="2" key="1">
    <citation type="submission" date="2022-06" db="EMBL/GenBank/DDBJ databases">
        <title>Sequencing the genomes of 1000 actinobacteria strains.</title>
        <authorList>
            <person name="Klenk H.-P."/>
        </authorList>
    </citation>
    <scope>NUCLEOTIDE SEQUENCE</scope>
    <source>
        <strain evidence="2">DSM 46694</strain>
    </source>
</reference>
<organism evidence="2 3">
    <name type="scientific">Nonomuraea thailandensis</name>
    <dbReference type="NCBI Taxonomy" id="1188745"/>
    <lineage>
        <taxon>Bacteria</taxon>
        <taxon>Bacillati</taxon>
        <taxon>Actinomycetota</taxon>
        <taxon>Actinomycetes</taxon>
        <taxon>Streptosporangiales</taxon>
        <taxon>Streptosporangiaceae</taxon>
        <taxon>Nonomuraea</taxon>
    </lineage>
</organism>
<dbReference type="AlphaFoldDB" id="A0A9X2G5K0"/>
<feature type="region of interest" description="Disordered" evidence="1">
    <location>
        <begin position="1"/>
        <end position="203"/>
    </location>
</feature>
<evidence type="ECO:0000313" key="2">
    <source>
        <dbReference type="EMBL" id="MCP2353012.1"/>
    </source>
</evidence>
<keyword evidence="3" id="KW-1185">Reference proteome</keyword>
<dbReference type="EMBL" id="JAMZEB010000001">
    <property type="protein sequence ID" value="MCP2353012.1"/>
    <property type="molecule type" value="Genomic_DNA"/>
</dbReference>
<feature type="compositionally biased region" description="Polar residues" evidence="1">
    <location>
        <begin position="109"/>
        <end position="120"/>
    </location>
</feature>
<sequence length="364" mass="39051">MAGGKRTGRLQRQPVAGFGHLQPTPKEQTPEESAVAVTEAPADPVRIEPGGAVSTALGERSAVVAPDQPVEPTKAAPAPERPVVARVQTATQEPVQVPEPEVAEPTEAGQNSPANKTSAPTGRPDEARQVQAPEPRSATRVDHSSPLIDKPAESTQKAGKSQARAGREEQPGDGPITGTVAAPRRRTSPARTSSGYFQPRPAELPAPIRETLASLPRNYLSLYQSFSDAINPAVGNTGRNVRLNANLASRLTRQSVTDKRRLAAGTRRPALAVSHYIDAALRQARQEPLDVLVEMGQSFRIRTLHEDLPRPNTYSLTAEVGQWIDNLKDDLSMVDAYRGMLGHILNACVEAFLDGLEHETTNSA</sequence>
<evidence type="ECO:0000313" key="3">
    <source>
        <dbReference type="Proteomes" id="UP001139648"/>
    </source>
</evidence>
<gene>
    <name evidence="2" type="ORF">HD597_000032</name>
</gene>
<accession>A0A9X2G5K0</accession>
<evidence type="ECO:0000256" key="1">
    <source>
        <dbReference type="SAM" id="MobiDB-lite"/>
    </source>
</evidence>
<dbReference type="Proteomes" id="UP001139648">
    <property type="component" value="Unassembled WGS sequence"/>
</dbReference>
<proteinExistence type="predicted"/>